<organism evidence="6 7">
    <name type="scientific">Trichinella spiralis</name>
    <name type="common">Trichina worm</name>
    <dbReference type="NCBI Taxonomy" id="6334"/>
    <lineage>
        <taxon>Eukaryota</taxon>
        <taxon>Metazoa</taxon>
        <taxon>Ecdysozoa</taxon>
        <taxon>Nematoda</taxon>
        <taxon>Enoplea</taxon>
        <taxon>Dorylaimia</taxon>
        <taxon>Trichinellida</taxon>
        <taxon>Trichinellidae</taxon>
        <taxon>Trichinella</taxon>
    </lineage>
</organism>
<protein>
    <submittedName>
        <fullName evidence="6">Solute carrier family 12 member</fullName>
    </submittedName>
</protein>
<keyword evidence="2" id="KW-0812">Transmembrane</keyword>
<gene>
    <name evidence="6" type="ORF">TSPI_04646</name>
</gene>
<dbReference type="PANTHER" id="PTHR11827">
    <property type="entry name" value="SOLUTE CARRIER FAMILY 12, CATION COTRANSPORTERS"/>
    <property type="match status" value="1"/>
</dbReference>
<sequence length="448" mass="50824">MFSTYWHYAIVALTICGIVYKYIEYKGAKKEWGDGLRGLALSTAQYSLLQIEDSEQKQMDWRPQLLVLVNLEAYQDVQNNKLMHFANQLKKGRGLTIVAAVMNGNLLHEKDRKAAELLKASLKEAMKAAKVKGFTEVVISAYIPRNIDTVLQCVGMASLRPNTVVIGWPENWYSNGRNDIEYYNFFEAVCKACSAEKCVLIPKGLLMFPEIGDQISGTIDIWWIIHDGGLLIFISYLLTQHRVWRSCKIRLFAIAHSNDNSAILKEELKKWLYHQRIDAEVEVVEISCVIENNQKAAQSLNSSQFVNQAADLETEVNEIAMPEKNGKVIFANDSYVSDENQENVEDENAEPEWFAYDDHSKEENSSSSADDSKLLKSNVRKLKMAVQLNKLMREKSSTCRLLVINLPKPPKSKDGIQKYMEHLQVLTEGFVRVLLVRGSGEELVTACT</sequence>
<name>A0ABR3KZT4_TRISP</name>
<proteinExistence type="predicted"/>
<dbReference type="InterPro" id="IPR004842">
    <property type="entry name" value="SLC12A_fam"/>
</dbReference>
<evidence type="ECO:0000259" key="5">
    <source>
        <dbReference type="Pfam" id="PF03522"/>
    </source>
</evidence>
<dbReference type="PANTHER" id="PTHR11827:SF53">
    <property type="entry name" value="K+_CL-COTRANSPORTER"/>
    <property type="match status" value="1"/>
</dbReference>
<evidence type="ECO:0000256" key="1">
    <source>
        <dbReference type="ARBA" id="ARBA00004141"/>
    </source>
</evidence>
<dbReference type="Proteomes" id="UP001558632">
    <property type="component" value="Unassembled WGS sequence"/>
</dbReference>
<feature type="domain" description="SLC12A transporter C-terminal" evidence="5">
    <location>
        <begin position="81"/>
        <end position="200"/>
    </location>
</feature>
<keyword evidence="4" id="KW-0472">Membrane</keyword>
<reference evidence="6 7" key="1">
    <citation type="submission" date="2024-07" db="EMBL/GenBank/DDBJ databases">
        <title>Enhanced genomic and transcriptomic resources for Trichinella pseudospiralis and T. spiralis underpin the discovery of pronounced molecular differences between stages and species.</title>
        <authorList>
            <person name="Pasi K.K."/>
            <person name="La Rosa G."/>
            <person name="Gomez-Morales M.A."/>
            <person name="Tosini F."/>
            <person name="Sumanam S."/>
            <person name="Young N.D."/>
            <person name="Chang B.C."/>
            <person name="Robin G.B."/>
        </authorList>
    </citation>
    <scope>NUCLEOTIDE SEQUENCE [LARGE SCALE GENOMIC DNA]</scope>
    <source>
        <strain evidence="6">ISS534</strain>
    </source>
</reference>
<evidence type="ECO:0000256" key="3">
    <source>
        <dbReference type="ARBA" id="ARBA00022989"/>
    </source>
</evidence>
<evidence type="ECO:0000256" key="4">
    <source>
        <dbReference type="ARBA" id="ARBA00023136"/>
    </source>
</evidence>
<keyword evidence="3" id="KW-1133">Transmembrane helix</keyword>
<keyword evidence="7" id="KW-1185">Reference proteome</keyword>
<evidence type="ECO:0000313" key="6">
    <source>
        <dbReference type="EMBL" id="KAL1246118.1"/>
    </source>
</evidence>
<evidence type="ECO:0000256" key="2">
    <source>
        <dbReference type="ARBA" id="ARBA00022692"/>
    </source>
</evidence>
<comment type="caution">
    <text evidence="6">The sequence shown here is derived from an EMBL/GenBank/DDBJ whole genome shotgun (WGS) entry which is preliminary data.</text>
</comment>
<evidence type="ECO:0000313" key="7">
    <source>
        <dbReference type="Proteomes" id="UP001558632"/>
    </source>
</evidence>
<comment type="subcellular location">
    <subcellularLocation>
        <location evidence="1">Membrane</location>
        <topology evidence="1">Multi-pass membrane protein</topology>
    </subcellularLocation>
</comment>
<accession>A0ABR3KZT4</accession>
<dbReference type="Pfam" id="PF03522">
    <property type="entry name" value="SLC12"/>
    <property type="match status" value="2"/>
</dbReference>
<dbReference type="InterPro" id="IPR018491">
    <property type="entry name" value="SLC12_C"/>
</dbReference>
<dbReference type="EMBL" id="JBEUSY010000021">
    <property type="protein sequence ID" value="KAL1246118.1"/>
    <property type="molecule type" value="Genomic_DNA"/>
</dbReference>
<feature type="domain" description="SLC12A transporter C-terminal" evidence="5">
    <location>
        <begin position="214"/>
        <end position="445"/>
    </location>
</feature>